<dbReference type="GO" id="GO:0032039">
    <property type="term" value="C:integrator complex"/>
    <property type="evidence" value="ECO:0007669"/>
    <property type="project" value="InterPro"/>
</dbReference>
<name>A0A196SNL9_BLAHN</name>
<dbReference type="InterPro" id="IPR036866">
    <property type="entry name" value="RibonucZ/Hydroxyglut_hydro"/>
</dbReference>
<keyword evidence="2" id="KW-1185">Reference proteome</keyword>
<dbReference type="SUPFAM" id="SSF56281">
    <property type="entry name" value="Metallo-hydrolase/oxidoreductase"/>
    <property type="match status" value="1"/>
</dbReference>
<dbReference type="InterPro" id="IPR027074">
    <property type="entry name" value="Integrator_9su"/>
</dbReference>
<evidence type="ECO:0000313" key="2">
    <source>
        <dbReference type="Proteomes" id="UP000078348"/>
    </source>
</evidence>
<dbReference type="GO" id="GO:0016180">
    <property type="term" value="P:snRNA processing"/>
    <property type="evidence" value="ECO:0007669"/>
    <property type="project" value="InterPro"/>
</dbReference>
<protein>
    <submittedName>
        <fullName evidence="1">Integrator complex subunit 9</fullName>
    </submittedName>
</protein>
<dbReference type="STRING" id="478820.A0A196SNL9"/>
<dbReference type="Proteomes" id="UP000078348">
    <property type="component" value="Unassembled WGS sequence"/>
</dbReference>
<dbReference type="EMBL" id="LXWW01000016">
    <property type="protein sequence ID" value="OAO17821.1"/>
    <property type="molecule type" value="Genomic_DNA"/>
</dbReference>
<dbReference type="OrthoDB" id="5600060at2759"/>
<reference evidence="1 2" key="1">
    <citation type="submission" date="2016-05" db="EMBL/GenBank/DDBJ databases">
        <title>Nuclear genome of Blastocystis sp. subtype 1 NandII.</title>
        <authorList>
            <person name="Gentekaki E."/>
            <person name="Curtis B."/>
            <person name="Stairs C."/>
            <person name="Eme L."/>
            <person name="Herman E."/>
            <person name="Klimes V."/>
            <person name="Arias M.C."/>
            <person name="Elias M."/>
            <person name="Hilliou F."/>
            <person name="Klute M."/>
            <person name="Malik S.-B."/>
            <person name="Pightling A."/>
            <person name="Rachubinski R."/>
            <person name="Salas D."/>
            <person name="Schlacht A."/>
            <person name="Suga H."/>
            <person name="Archibald J."/>
            <person name="Ball S.G."/>
            <person name="Clark G."/>
            <person name="Dacks J."/>
            <person name="Van Der Giezen M."/>
            <person name="Tsaousis A."/>
            <person name="Roger A."/>
        </authorList>
    </citation>
    <scope>NUCLEOTIDE SEQUENCE [LARGE SCALE GENOMIC DNA]</scope>
    <source>
        <strain evidence="2">ATCC 50177 / NandII</strain>
    </source>
</reference>
<dbReference type="AlphaFoldDB" id="A0A196SNL9"/>
<gene>
    <name evidence="1" type="ORF">AV274_0424</name>
</gene>
<dbReference type="Gene3D" id="3.60.15.10">
    <property type="entry name" value="Ribonuclease Z/Hydroxyacylglutathione hydrolase-like"/>
    <property type="match status" value="1"/>
</dbReference>
<organism evidence="1 2">
    <name type="scientific">Blastocystis sp. subtype 1 (strain ATCC 50177 / NandII)</name>
    <dbReference type="NCBI Taxonomy" id="478820"/>
    <lineage>
        <taxon>Eukaryota</taxon>
        <taxon>Sar</taxon>
        <taxon>Stramenopiles</taxon>
        <taxon>Bigyra</taxon>
        <taxon>Opalozoa</taxon>
        <taxon>Opalinata</taxon>
        <taxon>Blastocystidae</taxon>
        <taxon>Blastocystis</taxon>
    </lineage>
</organism>
<evidence type="ECO:0000313" key="1">
    <source>
        <dbReference type="EMBL" id="OAO17821.1"/>
    </source>
</evidence>
<proteinExistence type="predicted"/>
<dbReference type="PANTHER" id="PTHR46094">
    <property type="entry name" value="INTEGRATOR COMPLEX SUBUNIT 9"/>
    <property type="match status" value="1"/>
</dbReference>
<accession>A0A196SNL9</accession>
<comment type="caution">
    <text evidence="1">The sequence shown here is derived from an EMBL/GenBank/DDBJ whole genome shotgun (WGS) entry which is preliminary data.</text>
</comment>
<sequence length="571" mass="63978">MFLVNRSVSDRIPCCELHYHGRIYLLDCGWDLSYLNVFLPPPAALRESKVVSPLDLPQLDNPVVELNGGVFLNTDPFIISYALDRIDWASIDAIFVSTVGSYMLLPIILRETEFSGAIYAPRPLCEIATNECKAIASVPSTRPLPKNLSDLVHHLPSYRGDEYCGYSLFSSTDMERVSSLVKKVSYGEVIEHDRTVSVGCFFDGNGLTSCGWWFKPTVSKDPLTADVVYFPSDQFIASPLTPPLQTTVIEKCRSIIFGSHPQLAESERRDAILDMKELNQTIQRYHNENKVVVFLGAVDDVMIAVLTTLTKETATKGKLPLVCFVDEGDTWFFQAASRYQFHPECLNEELKRKIIGGVPPLPWLSSESDVVSVTSSPSRLRNASFVLFPHPQFGCSYAASLFLNYENYEFITLSDACCRALLEPLLPDARRLHTAWLRGPSAEVEKAAKKTRVVRAWQERGRVEMACEANALVRLPLRQFSVKRAIDVSDGLKWVERGNKELVLGGRACPLREETPLEAVEKKARQLGEVEVKDGVVTILSTGVKLRVEGRRVVIKDAKEEDRKRVLALFS</sequence>